<dbReference type="EC" id="2.1.1.199" evidence="6"/>
<dbReference type="HAMAP" id="MF_01007">
    <property type="entry name" value="16SrRNA_methyltr_H"/>
    <property type="match status" value="1"/>
</dbReference>
<dbReference type="PANTHER" id="PTHR11265">
    <property type="entry name" value="S-ADENOSYL-METHYLTRANSFERASE MRAW"/>
    <property type="match status" value="1"/>
</dbReference>
<reference evidence="7" key="1">
    <citation type="submission" date="2023-07" db="EMBL/GenBank/DDBJ databases">
        <title>Genome sequencing of multiple Borrelia sensu lato isolates.</title>
        <authorList>
            <person name="Mongodin E.F."/>
            <person name="Rudenko N."/>
            <person name="Fraser C.M."/>
            <person name="Schutzer S."/>
            <person name="Luft B."/>
            <person name="Morgan R."/>
            <person name="Chastens S."/>
            <person name="Qiu W."/>
        </authorList>
    </citation>
    <scope>NUCLEOTIDE SEQUENCE [LARGE SCALE GENOMIC DNA]</scope>
    <source>
        <strain evidence="7">SCW30h</strain>
    </source>
</reference>
<name>A0ABZ0CCD7_9SPIR</name>
<dbReference type="InterPro" id="IPR029063">
    <property type="entry name" value="SAM-dependent_MTases_sf"/>
</dbReference>
<comment type="similarity">
    <text evidence="1 6">Belongs to the methyltransferase superfamily. RsmH family.</text>
</comment>
<keyword evidence="4 6" id="KW-0808">Transferase</keyword>
<dbReference type="Proteomes" id="UP001305925">
    <property type="component" value="Chromosome"/>
</dbReference>
<dbReference type="Gene3D" id="1.10.150.170">
    <property type="entry name" value="Putative methyltransferase TM0872, insert domain"/>
    <property type="match status" value="1"/>
</dbReference>
<keyword evidence="3 6" id="KW-0489">Methyltransferase</keyword>
<feature type="binding site" evidence="6">
    <location>
        <position position="105"/>
    </location>
    <ligand>
        <name>S-adenosyl-L-methionine</name>
        <dbReference type="ChEBI" id="CHEBI:59789"/>
    </ligand>
</feature>
<evidence type="ECO:0000256" key="5">
    <source>
        <dbReference type="ARBA" id="ARBA00022691"/>
    </source>
</evidence>
<comment type="catalytic activity">
    <reaction evidence="6">
        <text>cytidine(1402) in 16S rRNA + S-adenosyl-L-methionine = N(4)-methylcytidine(1402) in 16S rRNA + S-adenosyl-L-homocysteine + H(+)</text>
        <dbReference type="Rhea" id="RHEA:42928"/>
        <dbReference type="Rhea" id="RHEA-COMP:10286"/>
        <dbReference type="Rhea" id="RHEA-COMP:10287"/>
        <dbReference type="ChEBI" id="CHEBI:15378"/>
        <dbReference type="ChEBI" id="CHEBI:57856"/>
        <dbReference type="ChEBI" id="CHEBI:59789"/>
        <dbReference type="ChEBI" id="CHEBI:74506"/>
        <dbReference type="ChEBI" id="CHEBI:82748"/>
        <dbReference type="EC" id="2.1.1.199"/>
    </reaction>
</comment>
<feature type="binding site" evidence="6">
    <location>
        <position position="112"/>
    </location>
    <ligand>
        <name>S-adenosyl-L-methionine</name>
        <dbReference type="ChEBI" id="CHEBI:59789"/>
    </ligand>
</feature>
<feature type="binding site" evidence="6">
    <location>
        <position position="57"/>
    </location>
    <ligand>
        <name>S-adenosyl-L-methionine</name>
        <dbReference type="ChEBI" id="CHEBI:59789"/>
    </ligand>
</feature>
<dbReference type="NCBIfam" id="TIGR00006">
    <property type="entry name" value="16S rRNA (cytosine(1402)-N(4))-methyltransferase RsmH"/>
    <property type="match status" value="1"/>
</dbReference>
<dbReference type="Pfam" id="PF01795">
    <property type="entry name" value="Methyltransf_5"/>
    <property type="match status" value="1"/>
</dbReference>
<comment type="function">
    <text evidence="6">Specifically methylates the N4 position of cytidine in position 1402 (C1402) of 16S rRNA.</text>
</comment>
<evidence type="ECO:0000256" key="6">
    <source>
        <dbReference type="HAMAP-Rule" id="MF_01007"/>
    </source>
</evidence>
<gene>
    <name evidence="6 7" type="primary">rsmH</name>
    <name evidence="7" type="ORF">QIA00_01520</name>
</gene>
<evidence type="ECO:0000256" key="2">
    <source>
        <dbReference type="ARBA" id="ARBA00022552"/>
    </source>
</evidence>
<evidence type="ECO:0000256" key="3">
    <source>
        <dbReference type="ARBA" id="ARBA00022603"/>
    </source>
</evidence>
<dbReference type="Gene3D" id="3.40.50.150">
    <property type="entry name" value="Vaccinia Virus protein VP39"/>
    <property type="match status" value="1"/>
</dbReference>
<evidence type="ECO:0000313" key="7">
    <source>
        <dbReference type="EMBL" id="WNY63951.1"/>
    </source>
</evidence>
<accession>A0ABZ0CCD7</accession>
<dbReference type="PIRSF" id="PIRSF004486">
    <property type="entry name" value="MraW"/>
    <property type="match status" value="1"/>
</dbReference>
<organism evidence="7 8">
    <name type="scientific">Borreliella americana</name>
    <dbReference type="NCBI Taxonomy" id="478807"/>
    <lineage>
        <taxon>Bacteria</taxon>
        <taxon>Pseudomonadati</taxon>
        <taxon>Spirochaetota</taxon>
        <taxon>Spirochaetia</taxon>
        <taxon>Spirochaetales</taxon>
        <taxon>Borreliaceae</taxon>
        <taxon>Borreliella</taxon>
    </lineage>
</organism>
<dbReference type="InterPro" id="IPR023397">
    <property type="entry name" value="SAM-dep_MeTrfase_MraW_recog"/>
</dbReference>
<dbReference type="SUPFAM" id="SSF81799">
    <property type="entry name" value="Putative methyltransferase TM0872, insert domain"/>
    <property type="match status" value="1"/>
</dbReference>
<protein>
    <recommendedName>
        <fullName evidence="6">Ribosomal RNA small subunit methyltransferase H</fullName>
        <ecNumber evidence="6">2.1.1.199</ecNumber>
    </recommendedName>
    <alternativeName>
        <fullName evidence="6">16S rRNA m(4)C1402 methyltransferase</fullName>
    </alternativeName>
    <alternativeName>
        <fullName evidence="6">rRNA (cytosine-N(4)-)-methyltransferase RsmH</fullName>
    </alternativeName>
</protein>
<dbReference type="GO" id="GO:0032259">
    <property type="term" value="P:methylation"/>
    <property type="evidence" value="ECO:0007669"/>
    <property type="project" value="UniProtKB-KW"/>
</dbReference>
<dbReference type="SUPFAM" id="SSF53335">
    <property type="entry name" value="S-adenosyl-L-methionine-dependent methyltransferases"/>
    <property type="match status" value="1"/>
</dbReference>
<dbReference type="PANTHER" id="PTHR11265:SF0">
    <property type="entry name" value="12S RRNA N4-METHYLCYTIDINE METHYLTRANSFERASE"/>
    <property type="match status" value="1"/>
</dbReference>
<comment type="subcellular location">
    <subcellularLocation>
        <location evidence="6">Cytoplasm</location>
    </subcellularLocation>
</comment>
<evidence type="ECO:0000313" key="8">
    <source>
        <dbReference type="Proteomes" id="UP001305925"/>
    </source>
</evidence>
<proteinExistence type="inferred from homology"/>
<evidence type="ECO:0000256" key="1">
    <source>
        <dbReference type="ARBA" id="ARBA00010396"/>
    </source>
</evidence>
<keyword evidence="6" id="KW-0963">Cytoplasm</keyword>
<feature type="binding site" evidence="6">
    <location>
        <position position="86"/>
    </location>
    <ligand>
        <name>S-adenosyl-L-methionine</name>
        <dbReference type="ChEBI" id="CHEBI:59789"/>
    </ligand>
</feature>
<evidence type="ECO:0000256" key="4">
    <source>
        <dbReference type="ARBA" id="ARBA00022679"/>
    </source>
</evidence>
<keyword evidence="8" id="KW-1185">Reference proteome</keyword>
<dbReference type="RefSeq" id="WP_316257064.1">
    <property type="nucleotide sequence ID" value="NZ_CP132449.1"/>
</dbReference>
<dbReference type="GO" id="GO:0008168">
    <property type="term" value="F:methyltransferase activity"/>
    <property type="evidence" value="ECO:0007669"/>
    <property type="project" value="UniProtKB-KW"/>
</dbReference>
<feature type="binding site" evidence="6">
    <location>
        <begin position="38"/>
        <end position="40"/>
    </location>
    <ligand>
        <name>S-adenosyl-L-methionine</name>
        <dbReference type="ChEBI" id="CHEBI:59789"/>
    </ligand>
</feature>
<dbReference type="EMBL" id="CP132449">
    <property type="protein sequence ID" value="WNY63951.1"/>
    <property type="molecule type" value="Genomic_DNA"/>
</dbReference>
<keyword evidence="5 6" id="KW-0949">S-adenosyl-L-methionine</keyword>
<dbReference type="InterPro" id="IPR002903">
    <property type="entry name" value="RsmH"/>
</dbReference>
<sequence length="298" mass="34753">MNNSAFHFPVLLDEICKLIEDLPVKSDSIYIDSTLGEGVHAKAILEKYDFLSLIGIERDLQILERAKQFLFIFEERERITYFNDWFDNFFVNYPLNVKANFILVDLGISMFHYKGSKKGFSFLEDEPLDMRLCSSSCKISASEIVNTFSKYDLEALIYNLSNEHYSRRISKAIVEYRKIKKIQTTKELQSIISKVYPFSKVKINPATKTFQALRIYVNDELARLKRSLPFWVENLSKGGILAIITFHSIEDRIVKDFFRSLRSDLYARISKKPILPSFDEIKKNKPSRSAKLRVVKKL</sequence>
<keyword evidence="2 6" id="KW-0698">rRNA processing</keyword>